<dbReference type="PROSITE" id="PS00383">
    <property type="entry name" value="TYR_PHOSPHATASE_1"/>
    <property type="match status" value="1"/>
</dbReference>
<dbReference type="Proteomes" id="UP000249524">
    <property type="component" value="Unassembled WGS sequence"/>
</dbReference>
<reference evidence="2 3" key="1">
    <citation type="submission" date="2018-05" db="EMBL/GenBank/DDBJ databases">
        <authorList>
            <person name="Lanie J.A."/>
            <person name="Ng W.-L."/>
            <person name="Kazmierczak K.M."/>
            <person name="Andrzejewski T.M."/>
            <person name="Davidsen T.M."/>
            <person name="Wayne K.J."/>
            <person name="Tettelin H."/>
            <person name="Glass J.I."/>
            <person name="Rusch D."/>
            <person name="Podicherti R."/>
            <person name="Tsui H.-C.T."/>
            <person name="Winkler M.E."/>
        </authorList>
    </citation>
    <scope>NUCLEOTIDE SEQUENCE [LARGE SCALE GENOMIC DNA]</scope>
    <source>
        <strain evidence="2 3">BUT-10</strain>
    </source>
</reference>
<dbReference type="EMBL" id="QFYS01000003">
    <property type="protein sequence ID" value="RAK66362.1"/>
    <property type="molecule type" value="Genomic_DNA"/>
</dbReference>
<dbReference type="InterPro" id="IPR000387">
    <property type="entry name" value="Tyr_Pase_dom"/>
</dbReference>
<accession>A0A328BFV4</accession>
<dbReference type="InterPro" id="IPR016130">
    <property type="entry name" value="Tyr_Pase_AS"/>
</dbReference>
<organism evidence="2 3">
    <name type="scientific">Phenylobacterium kunshanense</name>
    <dbReference type="NCBI Taxonomy" id="1445034"/>
    <lineage>
        <taxon>Bacteria</taxon>
        <taxon>Pseudomonadati</taxon>
        <taxon>Pseudomonadota</taxon>
        <taxon>Alphaproteobacteria</taxon>
        <taxon>Caulobacterales</taxon>
        <taxon>Caulobacteraceae</taxon>
        <taxon>Phenylobacterium</taxon>
    </lineage>
</organism>
<sequence>MGRALLVHCFHGVGRSAAVALAILADRAGPGREQAALDRLLAIRPQATPNLVVVKLADEVLGRNGALVAAVSAWEIAMPGLQEQRATRRRFLLANPNLYSWL</sequence>
<dbReference type="SUPFAM" id="SSF52799">
    <property type="entry name" value="(Phosphotyrosine protein) phosphatases II"/>
    <property type="match status" value="1"/>
</dbReference>
<dbReference type="InterPro" id="IPR029021">
    <property type="entry name" value="Prot-tyrosine_phosphatase-like"/>
</dbReference>
<name>A0A328BFV4_9CAUL</name>
<dbReference type="AlphaFoldDB" id="A0A328BFV4"/>
<gene>
    <name evidence="2" type="ORF">DJ019_08940</name>
</gene>
<feature type="domain" description="Tyrosine specific protein phosphatases" evidence="1">
    <location>
        <begin position="1"/>
        <end position="45"/>
    </location>
</feature>
<dbReference type="PROSITE" id="PS50056">
    <property type="entry name" value="TYR_PHOSPHATASE_2"/>
    <property type="match status" value="1"/>
</dbReference>
<evidence type="ECO:0000313" key="2">
    <source>
        <dbReference type="EMBL" id="RAK66362.1"/>
    </source>
</evidence>
<protein>
    <recommendedName>
        <fullName evidence="1">Tyrosine specific protein phosphatases domain-containing protein</fullName>
    </recommendedName>
</protein>
<dbReference type="RefSeq" id="WP_111275671.1">
    <property type="nucleotide sequence ID" value="NZ_QFYS01000003.1"/>
</dbReference>
<dbReference type="Gene3D" id="3.90.190.10">
    <property type="entry name" value="Protein tyrosine phosphatase superfamily"/>
    <property type="match status" value="1"/>
</dbReference>
<proteinExistence type="predicted"/>
<evidence type="ECO:0000259" key="1">
    <source>
        <dbReference type="PROSITE" id="PS50056"/>
    </source>
</evidence>
<comment type="caution">
    <text evidence="2">The sequence shown here is derived from an EMBL/GenBank/DDBJ whole genome shotgun (WGS) entry which is preliminary data.</text>
</comment>
<evidence type="ECO:0000313" key="3">
    <source>
        <dbReference type="Proteomes" id="UP000249524"/>
    </source>
</evidence>
<keyword evidence="3" id="KW-1185">Reference proteome</keyword>